<keyword evidence="3 7" id="KW-0479">Metal-binding</keyword>
<evidence type="ECO:0000256" key="5">
    <source>
        <dbReference type="ARBA" id="ARBA00023002"/>
    </source>
</evidence>
<sequence>MPLRGKSRLRPNALAAVLHAIPLALLLAAPATASDRQPASMPSGIASNAAACHDPGGWNIACLRARYSGPAAGWPAPTLDAGVHWNEWAPVPSVASPPLQWTAANPGQAELAADVARPAVVALGQMLFFDTRLSRKGQVSCASCHQPQRAFTDGLPLAVGEDKLMGRRRSTPLYAAPFAPKLFWDGRAATLKEQVMGPLHDPREMNHDAAGAVARLRQNDVYSARFLEAFGGAPMAAPTASAAASAIDADRLARALAAYVASLRPEKTRFDDFLAGRADALDDTELLGLHLFRTQARCMNCHNGPLLTDHQFHNIGLSFYGRRNQDLGRYEATRDPADLGKFRTPSLRNVAQAGPWMHNGLFPDLRGLLRMYNAGMGREAPPADPPDPYAPRKSAHIKPLDLSPAEIDALLAFLKTL</sequence>
<evidence type="ECO:0000256" key="9">
    <source>
        <dbReference type="SAM" id="SignalP"/>
    </source>
</evidence>
<dbReference type="InterPro" id="IPR004852">
    <property type="entry name" value="Di-haem_cyt_c_peroxidsae"/>
</dbReference>
<feature type="domain" description="Cytochrome c" evidence="10">
    <location>
        <begin position="119"/>
        <end position="264"/>
    </location>
</feature>
<feature type="signal peptide" evidence="9">
    <location>
        <begin position="1"/>
        <end position="33"/>
    </location>
</feature>
<dbReference type="SUPFAM" id="SSF46626">
    <property type="entry name" value="Cytochrome c"/>
    <property type="match status" value="2"/>
</dbReference>
<evidence type="ECO:0000256" key="1">
    <source>
        <dbReference type="ARBA" id="ARBA00004196"/>
    </source>
</evidence>
<dbReference type="EMBL" id="MJMN01000005">
    <property type="protein sequence ID" value="OMG90695.1"/>
    <property type="molecule type" value="Genomic_DNA"/>
</dbReference>
<evidence type="ECO:0000313" key="12">
    <source>
        <dbReference type="Proteomes" id="UP000187251"/>
    </source>
</evidence>
<dbReference type="RefSeq" id="WP_076410010.1">
    <property type="nucleotide sequence ID" value="NZ_AP028040.1"/>
</dbReference>
<dbReference type="Gene3D" id="1.10.760.10">
    <property type="entry name" value="Cytochrome c-like domain"/>
    <property type="match status" value="2"/>
</dbReference>
<keyword evidence="11" id="KW-0575">Peroxidase</keyword>
<accession>A0A1R1JX43</accession>
<dbReference type="GO" id="GO:0030313">
    <property type="term" value="C:cell envelope"/>
    <property type="evidence" value="ECO:0007669"/>
    <property type="project" value="UniProtKB-SubCell"/>
</dbReference>
<evidence type="ECO:0000259" key="10">
    <source>
        <dbReference type="PROSITE" id="PS51007"/>
    </source>
</evidence>
<dbReference type="GO" id="GO:0020037">
    <property type="term" value="F:heme binding"/>
    <property type="evidence" value="ECO:0007669"/>
    <property type="project" value="InterPro"/>
</dbReference>
<comment type="caution">
    <text evidence="11">The sequence shown here is derived from an EMBL/GenBank/DDBJ whole genome shotgun (WGS) entry which is preliminary data.</text>
</comment>
<comment type="subcellular location">
    <subcellularLocation>
        <location evidence="1">Cell envelope</location>
    </subcellularLocation>
</comment>
<reference evidence="11 12" key="1">
    <citation type="submission" date="2016-09" db="EMBL/GenBank/DDBJ databases">
        <title>Phylogenomics of Achromobacter.</title>
        <authorList>
            <person name="Jeukens J."/>
            <person name="Freschi L."/>
            <person name="Vincent A.T."/>
            <person name="Emond-Rheault J.-G."/>
            <person name="Kukavica-Ibrulj I."/>
            <person name="Charette S.J."/>
            <person name="Levesque R.C."/>
        </authorList>
    </citation>
    <scope>NUCLEOTIDE SEQUENCE [LARGE SCALE GENOMIC DNA]</scope>
    <source>
        <strain evidence="11 12">AUS488</strain>
    </source>
</reference>
<feature type="region of interest" description="Disordered" evidence="8">
    <location>
        <begin position="376"/>
        <end position="395"/>
    </location>
</feature>
<dbReference type="InterPro" id="IPR036909">
    <property type="entry name" value="Cyt_c-like_dom_sf"/>
</dbReference>
<dbReference type="InterPro" id="IPR051395">
    <property type="entry name" value="Cytochrome_c_Peroxidase/MauG"/>
</dbReference>
<evidence type="ECO:0000256" key="2">
    <source>
        <dbReference type="ARBA" id="ARBA00022617"/>
    </source>
</evidence>
<dbReference type="Proteomes" id="UP000187251">
    <property type="component" value="Unassembled WGS sequence"/>
</dbReference>
<evidence type="ECO:0000256" key="3">
    <source>
        <dbReference type="ARBA" id="ARBA00022723"/>
    </source>
</evidence>
<dbReference type="GO" id="GO:0009055">
    <property type="term" value="F:electron transfer activity"/>
    <property type="evidence" value="ECO:0007669"/>
    <property type="project" value="InterPro"/>
</dbReference>
<keyword evidence="2 7" id="KW-0349">Heme</keyword>
<organism evidence="11 12">
    <name type="scientific">Alcaligenes xylosoxydans xylosoxydans</name>
    <name type="common">Achromobacter xylosoxidans</name>
    <dbReference type="NCBI Taxonomy" id="85698"/>
    <lineage>
        <taxon>Bacteria</taxon>
        <taxon>Pseudomonadati</taxon>
        <taxon>Pseudomonadota</taxon>
        <taxon>Betaproteobacteria</taxon>
        <taxon>Burkholderiales</taxon>
        <taxon>Alcaligenaceae</taxon>
        <taxon>Achromobacter</taxon>
    </lineage>
</organism>
<dbReference type="AlphaFoldDB" id="A0A1R1JX43"/>
<keyword evidence="6 7" id="KW-0408">Iron</keyword>
<evidence type="ECO:0000256" key="8">
    <source>
        <dbReference type="SAM" id="MobiDB-lite"/>
    </source>
</evidence>
<dbReference type="PANTHER" id="PTHR30600">
    <property type="entry name" value="CYTOCHROME C PEROXIDASE-RELATED"/>
    <property type="match status" value="1"/>
</dbReference>
<gene>
    <name evidence="11" type="ORF">BIZ92_20510</name>
</gene>
<dbReference type="GO" id="GO:0004130">
    <property type="term" value="F:cytochrome-c peroxidase activity"/>
    <property type="evidence" value="ECO:0007669"/>
    <property type="project" value="TreeGrafter"/>
</dbReference>
<dbReference type="OrthoDB" id="9805202at2"/>
<dbReference type="PROSITE" id="PS51007">
    <property type="entry name" value="CYTC"/>
    <property type="match status" value="2"/>
</dbReference>
<protein>
    <submittedName>
        <fullName evidence="11">Cytochrome-c peroxidase</fullName>
    </submittedName>
</protein>
<dbReference type="InterPro" id="IPR009056">
    <property type="entry name" value="Cyt_c-like_dom"/>
</dbReference>
<evidence type="ECO:0000256" key="7">
    <source>
        <dbReference type="PROSITE-ProRule" id="PRU00433"/>
    </source>
</evidence>
<dbReference type="GO" id="GO:0046872">
    <property type="term" value="F:metal ion binding"/>
    <property type="evidence" value="ECO:0007669"/>
    <property type="project" value="UniProtKB-KW"/>
</dbReference>
<dbReference type="Pfam" id="PF03150">
    <property type="entry name" value="CCP_MauG"/>
    <property type="match status" value="1"/>
</dbReference>
<feature type="chain" id="PRO_5013158973" evidence="9">
    <location>
        <begin position="34"/>
        <end position="417"/>
    </location>
</feature>
<keyword evidence="5" id="KW-0560">Oxidoreductase</keyword>
<dbReference type="PANTHER" id="PTHR30600:SF10">
    <property type="entry name" value="BLL6722 PROTEIN"/>
    <property type="match status" value="1"/>
</dbReference>
<name>A0A1R1JX43_ALCXX</name>
<evidence type="ECO:0000313" key="11">
    <source>
        <dbReference type="EMBL" id="OMG90695.1"/>
    </source>
</evidence>
<feature type="domain" description="Cytochrome c" evidence="10">
    <location>
        <begin position="283"/>
        <end position="417"/>
    </location>
</feature>
<proteinExistence type="predicted"/>
<evidence type="ECO:0000256" key="4">
    <source>
        <dbReference type="ARBA" id="ARBA00022729"/>
    </source>
</evidence>
<evidence type="ECO:0000256" key="6">
    <source>
        <dbReference type="ARBA" id="ARBA00023004"/>
    </source>
</evidence>
<keyword evidence="4 9" id="KW-0732">Signal</keyword>